<sequence length="53" mass="6093">MSQATLRTARIRLVPLADEHLDHEVELDADPEVMRYLGPARTRAEVESAHRLR</sequence>
<accession>A0ABW3A1S7</accession>
<keyword evidence="2" id="KW-1185">Reference proteome</keyword>
<reference evidence="2" key="1">
    <citation type="journal article" date="2019" name="Int. J. Syst. Evol. Microbiol.">
        <title>The Global Catalogue of Microorganisms (GCM) 10K type strain sequencing project: providing services to taxonomists for standard genome sequencing and annotation.</title>
        <authorList>
            <consortium name="The Broad Institute Genomics Platform"/>
            <consortium name="The Broad Institute Genome Sequencing Center for Infectious Disease"/>
            <person name="Wu L."/>
            <person name="Ma J."/>
        </authorList>
    </citation>
    <scope>NUCLEOTIDE SEQUENCE [LARGE SCALE GENOMIC DNA]</scope>
    <source>
        <strain evidence="2">JCM 32148</strain>
    </source>
</reference>
<feature type="non-terminal residue" evidence="1">
    <location>
        <position position="53"/>
    </location>
</feature>
<dbReference type="Gene3D" id="3.40.630.30">
    <property type="match status" value="1"/>
</dbReference>
<dbReference type="Proteomes" id="UP001597053">
    <property type="component" value="Unassembled WGS sequence"/>
</dbReference>
<dbReference type="EMBL" id="JBHTHM010000547">
    <property type="protein sequence ID" value="MFD0784787.1"/>
    <property type="molecule type" value="Genomic_DNA"/>
</dbReference>
<comment type="caution">
    <text evidence="1">The sequence shown here is derived from an EMBL/GenBank/DDBJ whole genome shotgun (WGS) entry which is preliminary data.</text>
</comment>
<name>A0ABW3A1S7_9ACTN</name>
<protein>
    <submittedName>
        <fullName evidence="1">GNAT family N-acetyltransferase</fullName>
    </submittedName>
</protein>
<gene>
    <name evidence="1" type="ORF">ACFQZ8_12830</name>
</gene>
<evidence type="ECO:0000313" key="1">
    <source>
        <dbReference type="EMBL" id="MFD0784787.1"/>
    </source>
</evidence>
<evidence type="ECO:0000313" key="2">
    <source>
        <dbReference type="Proteomes" id="UP001597053"/>
    </source>
</evidence>
<organism evidence="1 2">
    <name type="scientific">Micromonospora azadirachtae</name>
    <dbReference type="NCBI Taxonomy" id="1970735"/>
    <lineage>
        <taxon>Bacteria</taxon>
        <taxon>Bacillati</taxon>
        <taxon>Actinomycetota</taxon>
        <taxon>Actinomycetes</taxon>
        <taxon>Micromonosporales</taxon>
        <taxon>Micromonosporaceae</taxon>
        <taxon>Micromonospora</taxon>
    </lineage>
</organism>
<proteinExistence type="predicted"/>
<dbReference type="InterPro" id="IPR016181">
    <property type="entry name" value="Acyl_CoA_acyltransferase"/>
</dbReference>
<dbReference type="SUPFAM" id="SSF55729">
    <property type="entry name" value="Acyl-CoA N-acyltransferases (Nat)"/>
    <property type="match status" value="1"/>
</dbReference>